<sequence length="49" mass="5342">MLAQLIAFCEVVHKGSFRAAADGLNISPPALTLTVQKLEAQLRFQSSNR</sequence>
<dbReference type="AlphaFoldDB" id="A0A6B0Y3K8"/>
<accession>A0A6B0Y3K8</accession>
<dbReference type="InterPro" id="IPR000847">
    <property type="entry name" value="LysR_HTH_N"/>
</dbReference>
<dbReference type="Gene3D" id="1.10.10.10">
    <property type="entry name" value="Winged helix-like DNA-binding domain superfamily/Winged helix DNA-binding domain"/>
    <property type="match status" value="1"/>
</dbReference>
<dbReference type="GO" id="GO:0003700">
    <property type="term" value="F:DNA-binding transcription factor activity"/>
    <property type="evidence" value="ECO:0007669"/>
    <property type="project" value="InterPro"/>
</dbReference>
<reference evidence="2" key="1">
    <citation type="submission" date="2019-09" db="EMBL/GenBank/DDBJ databases">
        <title>Characterisation of the sponge microbiome using genome-centric metagenomics.</title>
        <authorList>
            <person name="Engelberts J.P."/>
            <person name="Robbins S.J."/>
            <person name="De Goeij J.M."/>
            <person name="Aranda M."/>
            <person name="Bell S.C."/>
            <person name="Webster N.S."/>
        </authorList>
    </citation>
    <scope>NUCLEOTIDE SEQUENCE</scope>
    <source>
        <strain evidence="2">SB0664_bin_43</strain>
    </source>
</reference>
<proteinExistence type="predicted"/>
<gene>
    <name evidence="2" type="ORF">F4Y60_05910</name>
</gene>
<protein>
    <submittedName>
        <fullName evidence="2">LysR family transcriptional regulator</fullName>
    </submittedName>
</protein>
<dbReference type="InterPro" id="IPR036388">
    <property type="entry name" value="WH-like_DNA-bd_sf"/>
</dbReference>
<dbReference type="PROSITE" id="PS50931">
    <property type="entry name" value="HTH_LYSR"/>
    <property type="match status" value="1"/>
</dbReference>
<comment type="caution">
    <text evidence="2">The sequence shown here is derived from an EMBL/GenBank/DDBJ whole genome shotgun (WGS) entry which is preliminary data.</text>
</comment>
<dbReference type="Pfam" id="PF00126">
    <property type="entry name" value="HTH_1"/>
    <property type="match status" value="1"/>
</dbReference>
<dbReference type="SUPFAM" id="SSF46785">
    <property type="entry name" value="Winged helix' DNA-binding domain"/>
    <property type="match status" value="1"/>
</dbReference>
<dbReference type="InterPro" id="IPR036390">
    <property type="entry name" value="WH_DNA-bd_sf"/>
</dbReference>
<evidence type="ECO:0000259" key="1">
    <source>
        <dbReference type="PROSITE" id="PS50931"/>
    </source>
</evidence>
<dbReference type="EMBL" id="VXRY01000237">
    <property type="protein sequence ID" value="MXY33616.1"/>
    <property type="molecule type" value="Genomic_DNA"/>
</dbReference>
<evidence type="ECO:0000313" key="2">
    <source>
        <dbReference type="EMBL" id="MXY33616.1"/>
    </source>
</evidence>
<name>A0A6B0Y3K8_9RHOB</name>
<feature type="domain" description="HTH lysR-type" evidence="1">
    <location>
        <begin position="1"/>
        <end position="49"/>
    </location>
</feature>
<organism evidence="2">
    <name type="scientific">Boseongicola sp. SB0664_bin_43</name>
    <dbReference type="NCBI Taxonomy" id="2604844"/>
    <lineage>
        <taxon>Bacteria</taxon>
        <taxon>Pseudomonadati</taxon>
        <taxon>Pseudomonadota</taxon>
        <taxon>Alphaproteobacteria</taxon>
        <taxon>Rhodobacterales</taxon>
        <taxon>Paracoccaceae</taxon>
        <taxon>Boseongicola</taxon>
    </lineage>
</organism>